<evidence type="ECO:0000256" key="6">
    <source>
        <dbReference type="ARBA" id="ARBA00023010"/>
    </source>
</evidence>
<dbReference type="GO" id="GO:0000972">
    <property type="term" value="P:transcription-dependent tethering of RNA polymerase II gene DNA at nuclear periphery"/>
    <property type="evidence" value="ECO:0007669"/>
    <property type="project" value="TreeGrafter"/>
</dbReference>
<dbReference type="PANTHER" id="PTHR13405">
    <property type="entry name" value="NUCLEAR PORE COMPLEX PROTEIN NUP133"/>
    <property type="match status" value="1"/>
</dbReference>
<keyword evidence="6" id="KW-0811">Translocation</keyword>
<organism evidence="11 12">
    <name type="scientific">Nepenthes gracilis</name>
    <name type="common">Slender pitcher plant</name>
    <dbReference type="NCBI Taxonomy" id="150966"/>
    <lineage>
        <taxon>Eukaryota</taxon>
        <taxon>Viridiplantae</taxon>
        <taxon>Streptophyta</taxon>
        <taxon>Embryophyta</taxon>
        <taxon>Tracheophyta</taxon>
        <taxon>Spermatophyta</taxon>
        <taxon>Magnoliopsida</taxon>
        <taxon>eudicotyledons</taxon>
        <taxon>Gunneridae</taxon>
        <taxon>Pentapetalae</taxon>
        <taxon>Caryophyllales</taxon>
        <taxon>Nepenthaceae</taxon>
        <taxon>Nepenthes</taxon>
    </lineage>
</organism>
<dbReference type="EMBL" id="BSYO01000007">
    <property type="protein sequence ID" value="GMH07149.1"/>
    <property type="molecule type" value="Genomic_DNA"/>
</dbReference>
<dbReference type="Pfam" id="PF08801">
    <property type="entry name" value="Nucleoporin_N"/>
    <property type="match status" value="1"/>
</dbReference>
<name>A0AAD3SAL4_NEPGR</name>
<dbReference type="InterPro" id="IPR014908">
    <property type="entry name" value="Nucleoporin_Nup133/Nup155_N"/>
</dbReference>
<evidence type="ECO:0000256" key="1">
    <source>
        <dbReference type="ARBA" id="ARBA00004259"/>
    </source>
</evidence>
<dbReference type="InterPro" id="IPR007187">
    <property type="entry name" value="Nucleoporin_Nup133/Nup155_C"/>
</dbReference>
<dbReference type="Pfam" id="PF03177">
    <property type="entry name" value="Nucleoporin_C"/>
    <property type="match status" value="1"/>
</dbReference>
<accession>A0AAD3SAL4</accession>
<dbReference type="GO" id="GO:0031080">
    <property type="term" value="C:nuclear pore outer ring"/>
    <property type="evidence" value="ECO:0007669"/>
    <property type="project" value="TreeGrafter"/>
</dbReference>
<dbReference type="PANTHER" id="PTHR13405:SF11">
    <property type="entry name" value="NUCLEAR PORE COMPLEX PROTEIN NUP133"/>
    <property type="match status" value="1"/>
</dbReference>
<comment type="similarity">
    <text evidence="2">Belongs to the nucleoporin Nup133 family.</text>
</comment>
<dbReference type="InterPro" id="IPR037624">
    <property type="entry name" value="Nup133-like"/>
</dbReference>
<evidence type="ECO:0000313" key="11">
    <source>
        <dbReference type="EMBL" id="GMH07149.1"/>
    </source>
</evidence>
<comment type="subcellular location">
    <subcellularLocation>
        <location evidence="1">Nucleus envelope</location>
    </subcellularLocation>
</comment>
<keyword evidence="3" id="KW-0813">Transport</keyword>
<evidence type="ECO:0000256" key="4">
    <source>
        <dbReference type="ARBA" id="ARBA00022816"/>
    </source>
</evidence>
<evidence type="ECO:0000313" key="12">
    <source>
        <dbReference type="Proteomes" id="UP001279734"/>
    </source>
</evidence>
<evidence type="ECO:0000259" key="10">
    <source>
        <dbReference type="Pfam" id="PF08801"/>
    </source>
</evidence>
<proteinExistence type="inferred from homology"/>
<gene>
    <name evidence="11" type="ORF">Nepgr_008989</name>
</gene>
<dbReference type="GO" id="GO:0006606">
    <property type="term" value="P:protein import into nucleus"/>
    <property type="evidence" value="ECO:0007669"/>
    <property type="project" value="TreeGrafter"/>
</dbReference>
<evidence type="ECO:0000259" key="9">
    <source>
        <dbReference type="Pfam" id="PF03177"/>
    </source>
</evidence>
<feature type="domain" description="Nucleoporin Nup133/Nup155-like C-terminal" evidence="9">
    <location>
        <begin position="1020"/>
        <end position="1157"/>
    </location>
</feature>
<dbReference type="GO" id="GO:0016973">
    <property type="term" value="P:poly(A)+ mRNA export from nucleus"/>
    <property type="evidence" value="ECO:0007669"/>
    <property type="project" value="TreeGrafter"/>
</dbReference>
<keyword evidence="5" id="KW-0653">Protein transport</keyword>
<dbReference type="Proteomes" id="UP001279734">
    <property type="component" value="Unassembled WGS sequence"/>
</dbReference>
<protein>
    <recommendedName>
        <fullName evidence="13">Nuclear pore complex protein NUP133</fullName>
    </recommendedName>
</protein>
<evidence type="ECO:0000256" key="3">
    <source>
        <dbReference type="ARBA" id="ARBA00022448"/>
    </source>
</evidence>
<dbReference type="Gene3D" id="2.130.10.10">
    <property type="entry name" value="YVTN repeat-like/Quinoprotein amine dehydrogenase"/>
    <property type="match status" value="1"/>
</dbReference>
<keyword evidence="7" id="KW-0539">Nucleus</keyword>
<keyword evidence="12" id="KW-1185">Reference proteome</keyword>
<evidence type="ECO:0000256" key="7">
    <source>
        <dbReference type="ARBA" id="ARBA00023242"/>
    </source>
</evidence>
<evidence type="ECO:0000256" key="5">
    <source>
        <dbReference type="ARBA" id="ARBA00022927"/>
    </source>
</evidence>
<dbReference type="GO" id="GO:0017056">
    <property type="term" value="F:structural constituent of nuclear pore"/>
    <property type="evidence" value="ECO:0007669"/>
    <property type="project" value="InterPro"/>
</dbReference>
<dbReference type="FunFam" id="1.20.58.1380:FF:000005">
    <property type="entry name" value="Nuclear pore complex protein NUP133"/>
    <property type="match status" value="1"/>
</dbReference>
<keyword evidence="4" id="KW-0509">mRNA transport</keyword>
<reference evidence="11" key="1">
    <citation type="submission" date="2023-05" db="EMBL/GenBank/DDBJ databases">
        <title>Nepenthes gracilis genome sequencing.</title>
        <authorList>
            <person name="Fukushima K."/>
        </authorList>
    </citation>
    <scope>NUCLEOTIDE SEQUENCE</scope>
    <source>
        <strain evidence="11">SING2019-196</strain>
    </source>
</reference>
<evidence type="ECO:0000256" key="2">
    <source>
        <dbReference type="ARBA" id="ARBA00005569"/>
    </source>
</evidence>
<feature type="region of interest" description="Disordered" evidence="8">
    <location>
        <begin position="1"/>
        <end position="56"/>
    </location>
</feature>
<feature type="domain" description="Nucleoporin Nup133/Nup155-like N-terminal" evidence="10">
    <location>
        <begin position="79"/>
        <end position="545"/>
    </location>
</feature>
<dbReference type="SUPFAM" id="SSF117289">
    <property type="entry name" value="Nucleoporin domain"/>
    <property type="match status" value="1"/>
</dbReference>
<evidence type="ECO:0000256" key="8">
    <source>
        <dbReference type="SAM" id="MobiDB-lite"/>
    </source>
</evidence>
<dbReference type="InterPro" id="IPR015943">
    <property type="entry name" value="WD40/YVTN_repeat-like_dom_sf"/>
</dbReference>
<dbReference type="Gene3D" id="1.20.58.1380">
    <property type="match status" value="1"/>
</dbReference>
<evidence type="ECO:0008006" key="13">
    <source>
        <dbReference type="Google" id="ProtNLM"/>
    </source>
</evidence>
<sequence>MFSPAARKSNHGTLKDRNHSPRAPDYTPTATLGGGRKASFDSSIPNRPKTGTPAPWASRLSVLARISPMKNSEKMDDEDPIQPVFVGEFPQVVREEQNNLHRKHAPGQACIAGGMDKGTSISWMICGSRLFLWSYLSPASSNKCVILDIPSNVSQNLDINRNSNLGCSWLLRVISWDYGNNRNLQRQLKSAGILLCNRKSGAIVYWPDIYPDGGADPVTHLESLEELGVAVSLGNGKSPFRRQHGLSGHENNLIESISFNSLIATPVPNKKQVCIALASCSNGELWHFKCGPGEICPKKVCDSILDSSSSVTSSNQAIGGMGYPRSLIWRSPFFSLEEHNRQFFLLTDHEIQCFRIELTSNFEVSRLWSQEIIGADGDLGIKKDLAGQKKIWPLDIRVDDRGKEITILVATYCKDRVSSSSYMRYSLLTMHYRSGMDFLESVNSHERVLEKKDPIQVIIPKARVEEEEVLFSMRLQMGGKPLGSAVILSGDGTATVYYYWRQSTRLYQFDLPYDAGKVLDASVFPSLDDSEAGAWVLLTEKAGIWAIPERAILLDGAEPPVRSMSLKGSSKEVSMEDEKRNFMKLGSVDTRRTSSEARHTADREHDNYSGTALGAVRDEVAEGLVSQLFHDFLLSGQVDGSLEKLQNSGAFERDGEMNAFAWASKSIVDTLAKHWTTTRGAEIVALAAVSTQLMEKLQKHQKYLQFLALSKCHEELCLKLRHALQIIMEHGEKLAAMIQLRELQNMISESRAAGVTSQHSGLEREVSGSLWDLIQMVGERARRNTVLLMDRDNAEVFYSKVSELEEVFYCLDRHLDYIISMEQPIKVQVQRACELSNSCATLVQSAMHYKKENHMWYPPHDGLMPWYGQHAVISGLWSLAFFMIQILNEYEIDLSAKSDICSHLEVLGDIMLEAYLGAITVKVELEEEHKALVEEYWNRRDALLDSLHRQIKVFVDAQIQDSVDDTPKQKEMILRELSANLLSIARRHECYKILWIICSDLNDSTLLKNLMHESVGPKGGFSYFVFKQLYENGQFSKLLILGEEFPEELSTFLKDHLDLLWLHEIFLHRFSSASKTLHVLSLSEDGSSILDTEDKIKPGYAEAELMLPERKRLLYLSKIAAVAGEDANYSTEVERINADLMILKLQENILELLPNEEDKQKIGQRLLPPGDLIRLCLKAQIPQLSLKAFDVFAWTSSSFRTHNRTLLEECWKNAAELDDWEKLYRFSAAQGWSDDDTFRVLEKTLLFHASRRCYGPKSQSFGGGFDEVLPLRRDNTKPPNLKDSAASVESILMQHRDFADAGKLMLTAVMLGSTQVDVGTRDNVALIG</sequence>
<comment type="caution">
    <text evidence="11">The sequence shown here is derived from an EMBL/GenBank/DDBJ whole genome shotgun (WGS) entry which is preliminary data.</text>
</comment>